<comment type="similarity">
    <text evidence="2">Belongs to the ATP-dependent AMP-binding enzyme family.</text>
</comment>
<dbReference type="CDD" id="cd05930">
    <property type="entry name" value="A_NRPS"/>
    <property type="match status" value="3"/>
</dbReference>
<evidence type="ECO:0000259" key="6">
    <source>
        <dbReference type="PROSITE" id="PS50075"/>
    </source>
</evidence>
<dbReference type="InterPro" id="IPR020845">
    <property type="entry name" value="AMP-binding_CS"/>
</dbReference>
<keyword evidence="4" id="KW-0597">Phosphoprotein</keyword>
<dbReference type="Gene3D" id="3.30.559.30">
    <property type="entry name" value="Nonribosomal peptide synthetase, condensation domain"/>
    <property type="match status" value="3"/>
</dbReference>
<dbReference type="PROSITE" id="PS50075">
    <property type="entry name" value="CARRIER"/>
    <property type="match status" value="3"/>
</dbReference>
<organism evidence="7 8">
    <name type="scientific">Streptomyces liliiviolaceus</name>
    <dbReference type="NCBI Taxonomy" id="2823109"/>
    <lineage>
        <taxon>Bacteria</taxon>
        <taxon>Bacillati</taxon>
        <taxon>Actinomycetota</taxon>
        <taxon>Actinomycetes</taxon>
        <taxon>Kitasatosporales</taxon>
        <taxon>Streptomycetaceae</taxon>
        <taxon>Streptomyces</taxon>
    </lineage>
</organism>
<dbReference type="NCBIfam" id="NF003417">
    <property type="entry name" value="PRK04813.1"/>
    <property type="match status" value="3"/>
</dbReference>
<feature type="domain" description="Carrier" evidence="6">
    <location>
        <begin position="2056"/>
        <end position="2131"/>
    </location>
</feature>
<dbReference type="Gene3D" id="1.10.1200.10">
    <property type="entry name" value="ACP-like"/>
    <property type="match status" value="2"/>
</dbReference>
<dbReference type="PANTHER" id="PTHR45527">
    <property type="entry name" value="NONRIBOSOMAL PEPTIDE SYNTHETASE"/>
    <property type="match status" value="1"/>
</dbReference>
<dbReference type="InterPro" id="IPR045851">
    <property type="entry name" value="AMP-bd_C_sf"/>
</dbReference>
<dbReference type="Pfam" id="PF13193">
    <property type="entry name" value="AMP-binding_C"/>
    <property type="match status" value="3"/>
</dbReference>
<dbReference type="GO" id="GO:0072330">
    <property type="term" value="P:monocarboxylic acid biosynthetic process"/>
    <property type="evidence" value="ECO:0007669"/>
    <property type="project" value="UniProtKB-ARBA"/>
</dbReference>
<dbReference type="InterPro" id="IPR025110">
    <property type="entry name" value="AMP-bd_C"/>
</dbReference>
<keyword evidence="8" id="KW-1185">Reference proteome</keyword>
<dbReference type="Pfam" id="PF00501">
    <property type="entry name" value="AMP-binding"/>
    <property type="match status" value="3"/>
</dbReference>
<dbReference type="GO" id="GO:0017000">
    <property type="term" value="P:antibiotic biosynthetic process"/>
    <property type="evidence" value="ECO:0007669"/>
    <property type="project" value="UniProtKB-ARBA"/>
</dbReference>
<comment type="caution">
    <text evidence="7">The sequence shown here is derived from an EMBL/GenBank/DDBJ whole genome shotgun (WGS) entry which is preliminary data.</text>
</comment>
<comment type="cofactor">
    <cofactor evidence="1">
        <name>pantetheine 4'-phosphate</name>
        <dbReference type="ChEBI" id="CHEBI:47942"/>
    </cofactor>
</comment>
<evidence type="ECO:0000313" key="7">
    <source>
        <dbReference type="EMBL" id="MBQ0855596.1"/>
    </source>
</evidence>
<dbReference type="SMART" id="SM00823">
    <property type="entry name" value="PKS_PP"/>
    <property type="match status" value="3"/>
</dbReference>
<feature type="region of interest" description="Disordered" evidence="5">
    <location>
        <begin position="945"/>
        <end position="969"/>
    </location>
</feature>
<dbReference type="PANTHER" id="PTHR45527:SF1">
    <property type="entry name" value="FATTY ACID SYNTHASE"/>
    <property type="match status" value="1"/>
</dbReference>
<keyword evidence="7" id="KW-0614">Plasmid</keyword>
<feature type="region of interest" description="Disordered" evidence="5">
    <location>
        <begin position="1654"/>
        <end position="1676"/>
    </location>
</feature>
<dbReference type="InterPro" id="IPR023213">
    <property type="entry name" value="CAT-like_dom_sf"/>
</dbReference>
<dbReference type="NCBIfam" id="TIGR01733">
    <property type="entry name" value="AA-adenyl-dom"/>
    <property type="match status" value="3"/>
</dbReference>
<keyword evidence="3" id="KW-0596">Phosphopantetheine</keyword>
<dbReference type="FunFam" id="3.40.50.980:FF:000001">
    <property type="entry name" value="Non-ribosomal peptide synthetase"/>
    <property type="match status" value="1"/>
</dbReference>
<dbReference type="Pfam" id="PF00550">
    <property type="entry name" value="PP-binding"/>
    <property type="match status" value="3"/>
</dbReference>
<dbReference type="GO" id="GO:0005829">
    <property type="term" value="C:cytosol"/>
    <property type="evidence" value="ECO:0007669"/>
    <property type="project" value="TreeGrafter"/>
</dbReference>
<dbReference type="InterPro" id="IPR001242">
    <property type="entry name" value="Condensation_dom"/>
</dbReference>
<dbReference type="GO" id="GO:0008610">
    <property type="term" value="P:lipid biosynthetic process"/>
    <property type="evidence" value="ECO:0007669"/>
    <property type="project" value="UniProtKB-ARBA"/>
</dbReference>
<feature type="domain" description="Carrier" evidence="6">
    <location>
        <begin position="964"/>
        <end position="1039"/>
    </location>
</feature>
<feature type="region of interest" description="Disordered" evidence="5">
    <location>
        <begin position="1504"/>
        <end position="1526"/>
    </location>
</feature>
<dbReference type="CDD" id="cd19540">
    <property type="entry name" value="LCL_NRPS-like"/>
    <property type="match status" value="2"/>
</dbReference>
<dbReference type="FunFam" id="3.30.300.30:FF:000015">
    <property type="entry name" value="Nonribosomal peptide synthase SidD"/>
    <property type="match status" value="2"/>
</dbReference>
<dbReference type="Gene3D" id="3.40.50.1820">
    <property type="entry name" value="alpha/beta hydrolase"/>
    <property type="match status" value="1"/>
</dbReference>
<accession>A0A941BC26</accession>
<evidence type="ECO:0000256" key="1">
    <source>
        <dbReference type="ARBA" id="ARBA00001957"/>
    </source>
</evidence>
<sequence>MPLTAAQRGLWFAQRMDAENPSCNVAEYADIDGPVDPETLRAAVGRVTEECEALRVTFGDRDGVPFQRIRSRAGIDVPLVDLSGAQDPRGEALRRMESDLRRPADLVAGPLVRMTLYRLTPTRHLFHQQVHHLAIDGFGAVLALGRIAEVYTALLCGSEPVPGPAGTLEAVLDEERAYRDSPQLRLDREFWARHLADAPPPVGLGDVRRRPGPAALRVGQDFDGARVERLRAAAREAGVGWPTFFMAAMAVYLHRSRGLGEVVLGLPVTGRRTALTRTTPAMLSNVLPMRLRISAADRVADVVKRASAQAREVLRHQRYPSEDLRRDLGIIGTDMPLTGPSVNVLAFDDTLGFGPAAATLHNLSVGPVEDLAVAVHASYADGGLRVDLLGNPGLHTPRELAGHHERLCRLLDAFAQDPERAIGSLQFVGADERREVLALASQGSSGAARTADDHAPLPEQLAEQARASPRETAVVCGTARLSFAELDARVDVLAGVLAGAGARPGTRVAVGLPRSTDLVVAMLAVMRTGAAYLPLDPSYPVDRLAFMIGDSHPVALVANADTVGVVDPRRELRLVDPALAEQEPDVAAPCRPGGRDAAYVIYTSGSTGRPKGVVVEHRSLSNLLDHHRKDAYALAERTLGRRLRVALTAATSFDASWDPVLWMVAGHELHIVEDGVRRDPEALVDFLVAQRIDAIETTPAYLRHMLDAGLLTASGHRPRIIALGGEAVDEELWNELAVQADLLVFNFYGPTETTVDATTSRITGGSPVIGRPIAGARVYVLDPSLHPLPHGAVGELYVSGEGVARGYTGRPGLTAERFLPDPFGRPGDRMYRTGDLARWSESGSLVFLGRSDRQIKVRGHRVETGEIESALRALTGVTGAAVTLAPSKDGVERLTAYLVRADARDAAPADLDLAEVRDSLARTLPEHMVPTAYAVVPELPLTPNGKLDADRLPRARPVSSRGGDPRTPDEKRMCEVFAACLELPRVGRDDSFFLLGGHSLLATRLVSRIRHAFGVELPIRSLFEAPTPAGLVGQLATAAIARPPVRAARPRPGRLPISFGQQRLWILHEVDRDSDAYHLPVALRLSGPLDTEALAMALADLTERHESLRTVFAEDADGTHQRVLPPESARPPLTMMPAPGAVTPEPDRTPFDLSRDLPLRAQLFPTAHHEHTLVLTLHHIAVDGWSLGPLMRDLSAAYAARAAGTLPDLDPLPVQYADYALWQRALLGDPGRADSVAGRQLAHWSAALDGLPQEVTFPLDRPRRAQGPGRGQKVPVTIDAATHRALVRLAADCGASTFMVLHAALAALMSRLGGGEDIAIGTPVAGRTDEGLADLVGFFVNTLVLRTDTSASPTFRELVERVRHADLAAYAHQDLPFERIVEEMTPERSLSRHPLFQVMFSLNNTPPPRLFLDGLTVRHESAIGGAGAKFDLTWDLAERHDGEGAPAGIVGELEFSQDLFDRGTAVRFAEHFSRLVGAVLAAPDRPAADAEFLTASGRAAALGELPPASTAPTTSSAARFSPARRERDGVGEDITVMDVFTTRATLQPNRTAVIAADGRLTFGELLERSEQLARTLQDRGVAAGDRVAVAMPRDTSHIVALMGVLRSGAAYVPLDLSHPRARIEAILGSVAPRLLLTTTEAGRALPATTERLLLDGPRPPHPAHGTAPAGPRPHDVAYVLHTSGSTGTPKGVAVEHRALLNLFAGHGERLMGPAEAENNGRPLRVALTAAMTFDASFDPLLWMIAGHELHLVDDDTRRDPEALTALIHDTCIDVVETTPSFLEQLRACGLFAPGRPRPRVLALGGEPLRDALWQELGALHDVAVWNLYGPTETTVDSVMGRVVYGTRPHLGSAVAGMRARVLDTRLRPAAPGATGELYLSGPGLARGYENRSWDTARRFLPDPYGPAGTRMYRTGDLVRRRQGLLEYVGRADGQVKVRGFRVETGEIETVLGAHPDVAQSAVAVRPDPHGEGRLSCWVVACDGQKLSPPALRAFMADRLPSYMVPSTVVPVAALPLTAHGKVDFTALPSRADESAGPETEGADGPERADGVEDTGPPRSAQEEILCALFAESLDQPRVGRDEDFFELGGHSLLATRVISRIRSVFGVELPVRSLFESTTPAALAERLNVADTARPALRRTRRPARPPLSPAQQRLWFLHELDPGSAAYHISVAVELRGTLDRPALHRALADVVARHESLRTLIHTDGQEPYQAVLAPGDARPDLPTTRLPAADLPGALRTAARGPFDLAHEIPLRADLFQCAEDRHTLLLTVHHIAADGWSMGPLAQDLAGAYAARTAGRAPNWAPLPVQYADYTSWQHDLLGSAGDPRSLATEQLAYWKGVMAGAPEETLLPVDRPRPAVPTGRGATVPFQLPPATTAALSRLAGTSSTSTFMVLHAALTTLLHRVGAGDDITIGTPVAGRTDEALDPVVGFFVNTLALRTDAGADPTFGELLARVRDTDLGAYAHQELPFERLVEEVRPARSLSRHPLFQVMLTLNNTRQPRLDLPGLQAEMEGVDTAGAKFDLSFSFTQRQGPGPGNDVIDATVEFSEDLFDTATVRRMTDWFLRLTAQAVTTPGTRLSDLELTDAPERARLLALGRPDAAAAAGPAASTVLGRFAETVAHARSGDIAVTAPDGLASFAELDARSDRIAALLRTSGAGPGDPVAVLLPRSVDSVAALLGVFKAGAVCAPLDTGLPAGRIEAVLDDVRPALVVATDATAHLIPGMWPRLLLDHPEPARLLRAPASSARTAPPLPGAAAYLIHTSGSTGKPKGVRVGHASLARLLEHHRTHTFAAAVRAGGRKRLRVALSAALSFDASLDPLLWMIDGHHLHLLDDLTRRDGEALVDAVRTRRLDVLESTPTHIRQLLDAGLLDPDASHRPTVVILGGEAVPAALWTTLRAVPDVQSWNFYGPTEATVDTLVAAVRDTDRPVLGTPVTGTRVALLDARLRPVPVGIVGDLYLAGDSLAHGYHNRPAETAGSFVPDPYGPAGARMYRTGDRAVRAADGSLEFAGRDDGQLKIRGFRVEPDEVAAVLEAHPGVRRTAVLPRPGGTTTELAAYVVLHERTEDTGTPEERLTALREYALTQLPAYMVPSRWLTLERLPLTPSGKLDRNSLPDPAPLTRTDTTGRSPRNPREDVLCSLFAEVLGVGQVLIDDDFFDLGGHSLLATRLIGRVRATLGVEISIRSLFEAPTVALLAERLLDPAQDNPLATLLPLRTTGSRPPLFCVHPAGGLAWSYGGLLPHLDPDQPVYGLQTPNLDGRAPFPDSIEAMAAGYVQELRTVQPHGPYHLFGWSFGGNVVQEVAVQLQEAGEQVALLTILDAFPLAPLDDLDSASRDTVFRALLSNMGVGADGLDTDGPVQASAVREAFRQAGSPLGSLEPATIDAMVDNFAGQSRLMRNYTPRTFHGPALFFTAVEGRPADTFGLDLWAPYIDGPVENHDVPCAHAQMMQPQAREQIGTTLAATLRAGHRPTQGDPS</sequence>
<dbReference type="SUPFAM" id="SSF47336">
    <property type="entry name" value="ACP-like"/>
    <property type="match status" value="3"/>
</dbReference>
<reference evidence="7 8" key="1">
    <citation type="submission" date="2021-04" db="EMBL/GenBank/DDBJ databases">
        <authorList>
            <person name="Tang X."/>
            <person name="Zhou X."/>
            <person name="Chen X."/>
            <person name="Cernava T."/>
            <person name="Zhang C."/>
        </authorList>
    </citation>
    <scope>NUCLEOTIDE SEQUENCE [LARGE SCALE GENOMIC DNA]</scope>
    <source>
        <strain evidence="7 8">BH-SS-21</strain>
        <plasmid evidence="7">p2</plasmid>
    </source>
</reference>
<protein>
    <submittedName>
        <fullName evidence="7">Amino acid adenylation domain-containing protein</fullName>
    </submittedName>
</protein>
<dbReference type="InterPro" id="IPR000873">
    <property type="entry name" value="AMP-dep_synth/lig_dom"/>
</dbReference>
<dbReference type="FunFam" id="1.10.1200.10:FF:000016">
    <property type="entry name" value="Non-ribosomal peptide synthase"/>
    <property type="match status" value="3"/>
</dbReference>
<feature type="region of interest" description="Disordered" evidence="5">
    <location>
        <begin position="2027"/>
        <end position="2057"/>
    </location>
</feature>
<feature type="domain" description="Carrier" evidence="6">
    <location>
        <begin position="3132"/>
        <end position="3207"/>
    </location>
</feature>
<dbReference type="InterPro" id="IPR009081">
    <property type="entry name" value="PP-bd_ACP"/>
</dbReference>
<dbReference type="InterPro" id="IPR020806">
    <property type="entry name" value="PKS_PP-bd"/>
</dbReference>
<name>A0A941BC26_9ACTN</name>
<gene>
    <name evidence="7" type="ORF">J8N05_46400</name>
</gene>
<evidence type="ECO:0000256" key="3">
    <source>
        <dbReference type="ARBA" id="ARBA00022450"/>
    </source>
</evidence>
<dbReference type="Gene3D" id="2.30.38.10">
    <property type="entry name" value="Luciferase, Domain 3"/>
    <property type="match status" value="3"/>
</dbReference>
<feature type="region of interest" description="Disordered" evidence="5">
    <location>
        <begin position="3109"/>
        <end position="3136"/>
    </location>
</feature>
<dbReference type="InterPro" id="IPR010071">
    <property type="entry name" value="AA_adenyl_dom"/>
</dbReference>
<dbReference type="Pfam" id="PF00975">
    <property type="entry name" value="Thioesterase"/>
    <property type="match status" value="1"/>
</dbReference>
<dbReference type="SUPFAM" id="SSF53474">
    <property type="entry name" value="alpha/beta-Hydrolases"/>
    <property type="match status" value="1"/>
</dbReference>
<evidence type="ECO:0000256" key="4">
    <source>
        <dbReference type="ARBA" id="ARBA00022553"/>
    </source>
</evidence>
<geneLocation type="plasmid" evidence="7">
    <name>p2</name>
</geneLocation>
<evidence type="ECO:0000313" key="8">
    <source>
        <dbReference type="Proteomes" id="UP000677413"/>
    </source>
</evidence>
<proteinExistence type="inferred from homology"/>
<dbReference type="PROSITE" id="PS00012">
    <property type="entry name" value="PHOSPHOPANTETHEINE"/>
    <property type="match status" value="3"/>
</dbReference>
<dbReference type="InterPro" id="IPR006162">
    <property type="entry name" value="Ppantetheine_attach_site"/>
</dbReference>
<dbReference type="SUPFAM" id="SSF56801">
    <property type="entry name" value="Acetyl-CoA synthetase-like"/>
    <property type="match status" value="3"/>
</dbReference>
<dbReference type="Gene3D" id="3.30.300.30">
    <property type="match status" value="3"/>
</dbReference>
<evidence type="ECO:0000256" key="2">
    <source>
        <dbReference type="ARBA" id="ARBA00006432"/>
    </source>
</evidence>
<evidence type="ECO:0000256" key="5">
    <source>
        <dbReference type="SAM" id="MobiDB-lite"/>
    </source>
</evidence>
<dbReference type="Proteomes" id="UP000677413">
    <property type="component" value="Unassembled WGS sequence"/>
</dbReference>
<dbReference type="InterPro" id="IPR001031">
    <property type="entry name" value="Thioesterase"/>
</dbReference>
<feature type="compositionally biased region" description="Low complexity" evidence="5">
    <location>
        <begin position="1506"/>
        <end position="1521"/>
    </location>
</feature>
<dbReference type="GO" id="GO:0003824">
    <property type="term" value="F:catalytic activity"/>
    <property type="evidence" value="ECO:0007669"/>
    <property type="project" value="InterPro"/>
</dbReference>
<dbReference type="SUPFAM" id="SSF52777">
    <property type="entry name" value="CoA-dependent acyltransferases"/>
    <property type="match status" value="6"/>
</dbReference>
<dbReference type="Gene3D" id="3.40.50.980">
    <property type="match status" value="6"/>
</dbReference>
<dbReference type="EMBL" id="JAGPYQ010000003">
    <property type="protein sequence ID" value="MBQ0855596.1"/>
    <property type="molecule type" value="Genomic_DNA"/>
</dbReference>
<dbReference type="InterPro" id="IPR036736">
    <property type="entry name" value="ACP-like_sf"/>
</dbReference>
<dbReference type="Gene3D" id="3.30.559.10">
    <property type="entry name" value="Chloramphenicol acetyltransferase-like domain"/>
    <property type="match status" value="3"/>
</dbReference>
<dbReference type="GO" id="GO:0044550">
    <property type="term" value="P:secondary metabolite biosynthetic process"/>
    <property type="evidence" value="ECO:0007669"/>
    <property type="project" value="TreeGrafter"/>
</dbReference>
<dbReference type="GO" id="GO:0043041">
    <property type="term" value="P:amino acid activation for nonribosomal peptide biosynthetic process"/>
    <property type="evidence" value="ECO:0007669"/>
    <property type="project" value="TreeGrafter"/>
</dbReference>
<dbReference type="FunFam" id="2.30.38.10:FF:000001">
    <property type="entry name" value="Non-ribosomal peptide synthetase PvdI"/>
    <property type="match status" value="1"/>
</dbReference>
<dbReference type="InterPro" id="IPR029058">
    <property type="entry name" value="AB_hydrolase_fold"/>
</dbReference>
<dbReference type="PROSITE" id="PS00455">
    <property type="entry name" value="AMP_BINDING"/>
    <property type="match status" value="3"/>
</dbReference>
<dbReference type="GO" id="GO:0031177">
    <property type="term" value="F:phosphopantetheine binding"/>
    <property type="evidence" value="ECO:0007669"/>
    <property type="project" value="InterPro"/>
</dbReference>
<dbReference type="Pfam" id="PF00668">
    <property type="entry name" value="Condensation"/>
    <property type="match status" value="3"/>
</dbReference>